<feature type="transmembrane region" description="Helical" evidence="1">
    <location>
        <begin position="7"/>
        <end position="26"/>
    </location>
</feature>
<evidence type="ECO:0000313" key="2">
    <source>
        <dbReference type="EMBL" id="PKG23790.1"/>
    </source>
</evidence>
<dbReference type="Proteomes" id="UP000233375">
    <property type="component" value="Unassembled WGS sequence"/>
</dbReference>
<keyword evidence="1" id="KW-0472">Membrane</keyword>
<comment type="caution">
    <text evidence="2">The sequence shown here is derived from an EMBL/GenBank/DDBJ whole genome shotgun (WGS) entry which is preliminary data.</text>
</comment>
<reference evidence="2 3" key="1">
    <citation type="journal article" date="2003" name="Int. J. Syst. Evol. Microbiol.">
        <title>Bacillus nealsonii sp. nov., isolated from a spacecraft-assembly facility, whose spores are gamma-radiation resistant.</title>
        <authorList>
            <person name="Venkateswaran K."/>
            <person name="Kempf M."/>
            <person name="Chen F."/>
            <person name="Satomi M."/>
            <person name="Nicholson W."/>
            <person name="Kern R."/>
        </authorList>
    </citation>
    <scope>NUCLEOTIDE SEQUENCE [LARGE SCALE GENOMIC DNA]</scope>
    <source>
        <strain evidence="2 3">FO-92</strain>
    </source>
</reference>
<sequence>MKREKDVNEQVLFFLVALYLVFFAYIKRKHPAINKVRGMFLFCCKWVLTLRNAIAENPYFYSLNFILMVGLVFIHTFLVTSPAFIEWSSVLFLHFIGLKELLIEKK</sequence>
<keyword evidence="1" id="KW-0812">Transmembrane</keyword>
<protein>
    <submittedName>
        <fullName evidence="2">Uncharacterized protein</fullName>
    </submittedName>
</protein>
<evidence type="ECO:0000256" key="1">
    <source>
        <dbReference type="SAM" id="Phobius"/>
    </source>
</evidence>
<evidence type="ECO:0000313" key="3">
    <source>
        <dbReference type="Proteomes" id="UP000233375"/>
    </source>
</evidence>
<feature type="transmembrane region" description="Helical" evidence="1">
    <location>
        <begin position="60"/>
        <end position="78"/>
    </location>
</feature>
<dbReference type="EMBL" id="PISE01000019">
    <property type="protein sequence ID" value="PKG23790.1"/>
    <property type="molecule type" value="Genomic_DNA"/>
</dbReference>
<name>A0A2N0Z2R0_9BACI</name>
<gene>
    <name evidence="2" type="ORF">CWS01_09820</name>
</gene>
<proteinExistence type="predicted"/>
<dbReference type="AlphaFoldDB" id="A0A2N0Z2R0"/>
<keyword evidence="1" id="KW-1133">Transmembrane helix</keyword>
<organism evidence="2 3">
    <name type="scientific">Niallia nealsonii</name>
    <dbReference type="NCBI Taxonomy" id="115979"/>
    <lineage>
        <taxon>Bacteria</taxon>
        <taxon>Bacillati</taxon>
        <taxon>Bacillota</taxon>
        <taxon>Bacilli</taxon>
        <taxon>Bacillales</taxon>
        <taxon>Bacillaceae</taxon>
        <taxon>Niallia</taxon>
    </lineage>
</organism>
<accession>A0A2N0Z2R0</accession>
<keyword evidence="3" id="KW-1185">Reference proteome</keyword>